<name>A0AAV1QNH5_9ROSI</name>
<evidence type="ECO:0000313" key="1">
    <source>
        <dbReference type="EMBL" id="CAK7322493.1"/>
    </source>
</evidence>
<protein>
    <submittedName>
        <fullName evidence="1">Uncharacterized protein</fullName>
    </submittedName>
</protein>
<comment type="caution">
    <text evidence="1">The sequence shown here is derived from an EMBL/GenBank/DDBJ whole genome shotgun (WGS) entry which is preliminary data.</text>
</comment>
<accession>A0AAV1QNH5</accession>
<organism evidence="1 2">
    <name type="scientific">Dovyalis caffra</name>
    <dbReference type="NCBI Taxonomy" id="77055"/>
    <lineage>
        <taxon>Eukaryota</taxon>
        <taxon>Viridiplantae</taxon>
        <taxon>Streptophyta</taxon>
        <taxon>Embryophyta</taxon>
        <taxon>Tracheophyta</taxon>
        <taxon>Spermatophyta</taxon>
        <taxon>Magnoliopsida</taxon>
        <taxon>eudicotyledons</taxon>
        <taxon>Gunneridae</taxon>
        <taxon>Pentapetalae</taxon>
        <taxon>rosids</taxon>
        <taxon>fabids</taxon>
        <taxon>Malpighiales</taxon>
        <taxon>Salicaceae</taxon>
        <taxon>Flacourtieae</taxon>
        <taxon>Dovyalis</taxon>
    </lineage>
</organism>
<reference evidence="1 2" key="1">
    <citation type="submission" date="2024-01" db="EMBL/GenBank/DDBJ databases">
        <authorList>
            <person name="Waweru B."/>
        </authorList>
    </citation>
    <scope>NUCLEOTIDE SEQUENCE [LARGE SCALE GENOMIC DNA]</scope>
</reference>
<sequence length="86" mass="9753">MSKVRSGTEIQRFFHLLERIEDSKCIYRSCEEILASMSVLPSNHGYTEAEQLKKSASTGSAQIKNQLKVESIRVEEIGMLPHSIRT</sequence>
<dbReference type="AlphaFoldDB" id="A0AAV1QNH5"/>
<dbReference type="Proteomes" id="UP001314170">
    <property type="component" value="Unassembled WGS sequence"/>
</dbReference>
<dbReference type="EMBL" id="CAWUPB010000026">
    <property type="protein sequence ID" value="CAK7322493.1"/>
    <property type="molecule type" value="Genomic_DNA"/>
</dbReference>
<evidence type="ECO:0000313" key="2">
    <source>
        <dbReference type="Proteomes" id="UP001314170"/>
    </source>
</evidence>
<keyword evidence="2" id="KW-1185">Reference proteome</keyword>
<proteinExistence type="predicted"/>
<gene>
    <name evidence="1" type="ORF">DCAF_LOCUS103</name>
</gene>